<accession>A0AAV5DU90</accession>
<name>A0AAV5DU90_ELECO</name>
<evidence type="ECO:0000256" key="1">
    <source>
        <dbReference type="SAM" id="MobiDB-lite"/>
    </source>
</evidence>
<evidence type="ECO:0000313" key="3">
    <source>
        <dbReference type="Proteomes" id="UP001054889"/>
    </source>
</evidence>
<keyword evidence="3" id="KW-1185">Reference proteome</keyword>
<sequence length="139" mass="13956">MMTAACSSLPRSTMAHGSTTMACACGQRWRHSSGGSPLSQAAASELLSPETLSPCGGGGVELGTGGEALSPGGGGGDGVESGTLSRRGAVAAAWSRGCSLAWWWQRRGVGGGVESGMLSRLVAAATWSWGREVRTGAEE</sequence>
<protein>
    <submittedName>
        <fullName evidence="2">Uncharacterized protein</fullName>
    </submittedName>
</protein>
<dbReference type="AlphaFoldDB" id="A0AAV5DU90"/>
<comment type="caution">
    <text evidence="2">The sequence shown here is derived from an EMBL/GenBank/DDBJ whole genome shotgun (WGS) entry which is preliminary data.</text>
</comment>
<organism evidence="2 3">
    <name type="scientific">Eleusine coracana subsp. coracana</name>
    <dbReference type="NCBI Taxonomy" id="191504"/>
    <lineage>
        <taxon>Eukaryota</taxon>
        <taxon>Viridiplantae</taxon>
        <taxon>Streptophyta</taxon>
        <taxon>Embryophyta</taxon>
        <taxon>Tracheophyta</taxon>
        <taxon>Spermatophyta</taxon>
        <taxon>Magnoliopsida</taxon>
        <taxon>Liliopsida</taxon>
        <taxon>Poales</taxon>
        <taxon>Poaceae</taxon>
        <taxon>PACMAD clade</taxon>
        <taxon>Chloridoideae</taxon>
        <taxon>Cynodonteae</taxon>
        <taxon>Eleusininae</taxon>
        <taxon>Eleusine</taxon>
    </lineage>
</organism>
<feature type="compositionally biased region" description="Gly residues" evidence="1">
    <location>
        <begin position="55"/>
        <end position="79"/>
    </location>
</feature>
<gene>
    <name evidence="2" type="primary">gb00189</name>
    <name evidence="2" type="ORF">PR202_gb00189</name>
</gene>
<reference evidence="2" key="2">
    <citation type="submission" date="2021-12" db="EMBL/GenBank/DDBJ databases">
        <title>Resequencing data analysis of finger millet.</title>
        <authorList>
            <person name="Hatakeyama M."/>
            <person name="Aluri S."/>
            <person name="Balachadran M.T."/>
            <person name="Sivarajan S.R."/>
            <person name="Poveda L."/>
            <person name="Shimizu-Inatsugi R."/>
            <person name="Schlapbach R."/>
            <person name="Sreeman S.M."/>
            <person name="Shimizu K.K."/>
        </authorList>
    </citation>
    <scope>NUCLEOTIDE SEQUENCE</scope>
</reference>
<dbReference type="EMBL" id="BQKI01000071">
    <property type="protein sequence ID" value="GJN13480.1"/>
    <property type="molecule type" value="Genomic_DNA"/>
</dbReference>
<evidence type="ECO:0000313" key="2">
    <source>
        <dbReference type="EMBL" id="GJN13480.1"/>
    </source>
</evidence>
<feature type="region of interest" description="Disordered" evidence="1">
    <location>
        <begin position="54"/>
        <end position="83"/>
    </location>
</feature>
<dbReference type="Proteomes" id="UP001054889">
    <property type="component" value="Unassembled WGS sequence"/>
</dbReference>
<proteinExistence type="predicted"/>
<reference evidence="2" key="1">
    <citation type="journal article" date="2018" name="DNA Res.">
        <title>Multiple hybrid de novo genome assembly of finger millet, an orphan allotetraploid crop.</title>
        <authorList>
            <person name="Hatakeyama M."/>
            <person name="Aluri S."/>
            <person name="Balachadran M.T."/>
            <person name="Sivarajan S.R."/>
            <person name="Patrignani A."/>
            <person name="Gruter S."/>
            <person name="Poveda L."/>
            <person name="Shimizu-Inatsugi R."/>
            <person name="Baeten J."/>
            <person name="Francoijs K.J."/>
            <person name="Nataraja K.N."/>
            <person name="Reddy Y.A.N."/>
            <person name="Phadnis S."/>
            <person name="Ravikumar R.L."/>
            <person name="Schlapbach R."/>
            <person name="Sreeman S.M."/>
            <person name="Shimizu K.K."/>
        </authorList>
    </citation>
    <scope>NUCLEOTIDE SEQUENCE</scope>
</reference>